<feature type="domain" description="Ice-binding protein C-terminal" evidence="2">
    <location>
        <begin position="150"/>
        <end position="174"/>
    </location>
</feature>
<sequence length="177" mass="18477">MKFIKTLLASVAFIAVATSANAAPEVKGDFGLITDLTFTELPVTVGAASTFDHIFKFELNSPAADFSVSKLILTHGPATIWDFSTITFNVFAGEFVSDVTDGALLNVAPVVTADTVEFTLNGLDVGHYFIQVAGNSSGIAGGAYTFAITPVPEPSSVAMLLIGFAALGAVARRRKTL</sequence>
<dbReference type="RefSeq" id="WP_011480615.1">
    <property type="nucleotide sequence ID" value="NC_007947.1"/>
</dbReference>
<organism evidence="3 4">
    <name type="scientific">Methylobacillus flagellatus (strain ATCC 51484 / DSM 6875 / VKM B-1610 / KT)</name>
    <dbReference type="NCBI Taxonomy" id="265072"/>
    <lineage>
        <taxon>Bacteria</taxon>
        <taxon>Pseudomonadati</taxon>
        <taxon>Pseudomonadota</taxon>
        <taxon>Betaproteobacteria</taxon>
        <taxon>Nitrosomonadales</taxon>
        <taxon>Methylophilaceae</taxon>
        <taxon>Methylobacillus</taxon>
    </lineage>
</organism>
<dbReference type="HOGENOM" id="CLU_1600774_0_0_4"/>
<reference evidence="3 4" key="1">
    <citation type="submission" date="2006-03" db="EMBL/GenBank/DDBJ databases">
        <title>Complete sequence of Methylobacillus flagellatus KT.</title>
        <authorList>
            <consortium name="US DOE Joint Genome Institute"/>
            <person name="Copeland A."/>
            <person name="Lucas S."/>
            <person name="Lapidus A."/>
            <person name="Barry K."/>
            <person name="Detter J.C."/>
            <person name="Glavina del Rio T."/>
            <person name="Hammon N."/>
            <person name="Israni S."/>
            <person name="Dalin E."/>
            <person name="Tice H."/>
            <person name="Pitluck S."/>
            <person name="Brettin T."/>
            <person name="Bruce D."/>
            <person name="Han C."/>
            <person name="Tapia R."/>
            <person name="Saunders E."/>
            <person name="Gilna P."/>
            <person name="Schmutz J."/>
            <person name="Larimer F."/>
            <person name="Land M."/>
            <person name="Kyrpides N."/>
            <person name="Anderson I."/>
            <person name="Richardson P."/>
        </authorList>
    </citation>
    <scope>NUCLEOTIDE SEQUENCE [LARGE SCALE GENOMIC DNA]</scope>
    <source>
        <strain evidence="4">KT / ATCC 51484 / DSM 6875</strain>
    </source>
</reference>
<proteinExistence type="predicted"/>
<dbReference type="OrthoDB" id="8536439at2"/>
<dbReference type="STRING" id="265072.Mfla_2397"/>
<evidence type="ECO:0000256" key="1">
    <source>
        <dbReference type="SAM" id="SignalP"/>
    </source>
</evidence>
<dbReference type="EMBL" id="CP000284">
    <property type="protein sequence ID" value="ABE50662.1"/>
    <property type="molecule type" value="Genomic_DNA"/>
</dbReference>
<keyword evidence="1" id="KW-0732">Signal</keyword>
<name>Q1GYM5_METFK</name>
<dbReference type="NCBIfam" id="TIGR02595">
    <property type="entry name" value="PEP_CTERM"/>
    <property type="match status" value="1"/>
</dbReference>
<dbReference type="InterPro" id="IPR013424">
    <property type="entry name" value="Ice-binding_C"/>
</dbReference>
<accession>Q1GYM5</accession>
<protein>
    <recommendedName>
        <fullName evidence="2">Ice-binding protein C-terminal domain-containing protein</fullName>
    </recommendedName>
</protein>
<dbReference type="KEGG" id="mfa:Mfla_2397"/>
<dbReference type="NCBIfam" id="NF038126">
    <property type="entry name" value="PEP_CTERM_FxDxF"/>
    <property type="match status" value="1"/>
</dbReference>
<evidence type="ECO:0000259" key="2">
    <source>
        <dbReference type="Pfam" id="PF07589"/>
    </source>
</evidence>
<dbReference type="Proteomes" id="UP000002440">
    <property type="component" value="Chromosome"/>
</dbReference>
<evidence type="ECO:0000313" key="3">
    <source>
        <dbReference type="EMBL" id="ABE50662.1"/>
    </source>
</evidence>
<dbReference type="AlphaFoldDB" id="Q1GYM5"/>
<feature type="chain" id="PRO_5004189960" description="Ice-binding protein C-terminal domain-containing protein" evidence="1">
    <location>
        <begin position="23"/>
        <end position="177"/>
    </location>
</feature>
<feature type="signal peptide" evidence="1">
    <location>
        <begin position="1"/>
        <end position="22"/>
    </location>
</feature>
<keyword evidence="4" id="KW-1185">Reference proteome</keyword>
<evidence type="ECO:0000313" key="4">
    <source>
        <dbReference type="Proteomes" id="UP000002440"/>
    </source>
</evidence>
<gene>
    <name evidence="3" type="ordered locus">Mfla_2397</name>
</gene>
<dbReference type="Pfam" id="PF07589">
    <property type="entry name" value="PEP-CTERM"/>
    <property type="match status" value="1"/>
</dbReference>